<dbReference type="PANTHER" id="PTHR43673:SF10">
    <property type="entry name" value="NADH DEHYDROGENASE_NAD(P)H NITROREDUCTASE XCC3605-RELATED"/>
    <property type="match status" value="1"/>
</dbReference>
<dbReference type="GO" id="GO:0016491">
    <property type="term" value="F:oxidoreductase activity"/>
    <property type="evidence" value="ECO:0007669"/>
    <property type="project" value="UniProtKB-KW"/>
</dbReference>
<dbReference type="SUPFAM" id="SSF55469">
    <property type="entry name" value="FMN-dependent nitroreductase-like"/>
    <property type="match status" value="1"/>
</dbReference>
<dbReference type="CDD" id="cd02062">
    <property type="entry name" value="Nitro_FMN_reductase"/>
    <property type="match status" value="1"/>
</dbReference>
<comment type="similarity">
    <text evidence="1">Belongs to the nitroreductase family.</text>
</comment>
<organism evidence="4">
    <name type="scientific">Candidatus Actinomarina minuta</name>
    <dbReference type="NCBI Taxonomy" id="1389454"/>
    <lineage>
        <taxon>Bacteria</taxon>
        <taxon>Bacillati</taxon>
        <taxon>Actinomycetota</taxon>
        <taxon>Actinomycetes</taxon>
        <taxon>Candidatus Actinomarinidae</taxon>
        <taxon>Candidatus Actinomarinales</taxon>
        <taxon>Candidatus Actinomarineae</taxon>
        <taxon>Candidatus Actinomarinaceae</taxon>
        <taxon>Candidatus Actinomarina</taxon>
    </lineage>
</organism>
<evidence type="ECO:0000256" key="1">
    <source>
        <dbReference type="ARBA" id="ARBA00007118"/>
    </source>
</evidence>
<evidence type="ECO:0000313" key="4">
    <source>
        <dbReference type="EMBL" id="AGQ18845.1"/>
    </source>
</evidence>
<dbReference type="InterPro" id="IPR000415">
    <property type="entry name" value="Nitroreductase-like"/>
</dbReference>
<keyword evidence="2" id="KW-0560">Oxidoreductase</keyword>
<evidence type="ECO:0000256" key="2">
    <source>
        <dbReference type="ARBA" id="ARBA00023002"/>
    </source>
</evidence>
<proteinExistence type="inferred from homology"/>
<dbReference type="InterPro" id="IPR029479">
    <property type="entry name" value="Nitroreductase"/>
</dbReference>
<protein>
    <submittedName>
        <fullName evidence="4">Nitroreductase</fullName>
    </submittedName>
</protein>
<dbReference type="PANTHER" id="PTHR43673">
    <property type="entry name" value="NAD(P)H NITROREDUCTASE YDGI-RELATED"/>
    <property type="match status" value="1"/>
</dbReference>
<dbReference type="EMBL" id="KC811114">
    <property type="protein sequence ID" value="AGQ18845.1"/>
    <property type="molecule type" value="Genomic_DNA"/>
</dbReference>
<dbReference type="Gene3D" id="3.40.109.10">
    <property type="entry name" value="NADH Oxidase"/>
    <property type="match status" value="1"/>
</dbReference>
<dbReference type="AlphaFoldDB" id="S5DPW3"/>
<sequence>MDAFEALYTTRAMRRVSEDPIPEEILKQMIDAGIRAPSGSNRQGWKFIVVTDQEIKNKLGDSYREAWDFYVKEFYGGNADMGASNVPNDEKAEQVARISKSATWLSENFHKVPAMFVVLSRNDPTGSSIYPAIWSIMLAGRAHGVGTCLTTVLGMFKPEKAFGILNIPNDKGWKIDAVITAGYPLGKWGVAKRNSVDEVTYLNTWGNETNWNLEEPLWSY</sequence>
<name>S5DPW3_9ACTN</name>
<dbReference type="Pfam" id="PF00881">
    <property type="entry name" value="Nitroreductase"/>
    <property type="match status" value="1"/>
</dbReference>
<feature type="domain" description="Nitroreductase" evidence="3">
    <location>
        <begin position="11"/>
        <end position="183"/>
    </location>
</feature>
<reference evidence="4" key="1">
    <citation type="journal article" date="2013" name="Sci. Rep.">
        <title>Metagenomics uncovers a new group of low GC and ultra-small marine Actinobacteria.</title>
        <authorList>
            <person name="Ghai R."/>
            <person name="Mizuno C.M."/>
            <person name="Picazo A."/>
            <person name="Camacho A."/>
            <person name="Rodriguez-Valera F."/>
        </authorList>
    </citation>
    <scope>NUCLEOTIDE SEQUENCE</scope>
</reference>
<evidence type="ECO:0000259" key="3">
    <source>
        <dbReference type="Pfam" id="PF00881"/>
    </source>
</evidence>
<accession>S5DPW3</accession>